<dbReference type="AlphaFoldDB" id="A0A1V4ATH9"/>
<accession>A0A1V4ATH9</accession>
<name>A0A1V4ATH9_9BACT</name>
<reference evidence="2 3" key="1">
    <citation type="journal article" date="2017" name="Water Res.">
        <title>Discovery and metagenomic analysis of an anammox bacterial enrichment related to Candidatus "Brocadia caroliniensis" in a full-scale glycerol-fed nitritation-denitritation separate centrate treatment process.</title>
        <authorList>
            <person name="Park H."/>
            <person name="Brotto A.C."/>
            <person name="van Loosdrecht M.C."/>
            <person name="Chandran K."/>
        </authorList>
    </citation>
    <scope>NUCLEOTIDE SEQUENCE [LARGE SCALE GENOMIC DNA]</scope>
    <source>
        <strain evidence="2">26THWARD</strain>
    </source>
</reference>
<gene>
    <name evidence="2" type="ORF">AYP45_09175</name>
</gene>
<evidence type="ECO:0000313" key="2">
    <source>
        <dbReference type="EMBL" id="OOP56444.1"/>
    </source>
</evidence>
<feature type="chain" id="PRO_5012347138" description="DUF4294 domain-containing protein" evidence="1">
    <location>
        <begin position="20"/>
        <end position="213"/>
    </location>
</feature>
<proteinExistence type="predicted"/>
<organism evidence="2 3">
    <name type="scientific">Candidatus Brocadia carolinensis</name>
    <dbReference type="NCBI Taxonomy" id="1004156"/>
    <lineage>
        <taxon>Bacteria</taxon>
        <taxon>Pseudomonadati</taxon>
        <taxon>Planctomycetota</taxon>
        <taxon>Candidatus Brocadiia</taxon>
        <taxon>Candidatus Brocadiales</taxon>
        <taxon>Candidatus Brocadiaceae</taxon>
        <taxon>Candidatus Brocadia</taxon>
    </lineage>
</organism>
<protein>
    <recommendedName>
        <fullName evidence="4">DUF4294 domain-containing protein</fullName>
    </recommendedName>
</protein>
<feature type="signal peptide" evidence="1">
    <location>
        <begin position="1"/>
        <end position="19"/>
    </location>
</feature>
<comment type="caution">
    <text evidence="2">The sequence shown here is derived from an EMBL/GenBank/DDBJ whole genome shotgun (WGS) entry which is preliminary data.</text>
</comment>
<evidence type="ECO:0000313" key="3">
    <source>
        <dbReference type="Proteomes" id="UP000189681"/>
    </source>
</evidence>
<evidence type="ECO:0008006" key="4">
    <source>
        <dbReference type="Google" id="ProtNLM"/>
    </source>
</evidence>
<dbReference type="EMBL" id="AYTS01000082">
    <property type="protein sequence ID" value="OOP56444.1"/>
    <property type="molecule type" value="Genomic_DNA"/>
</dbReference>
<dbReference type="Proteomes" id="UP000189681">
    <property type="component" value="Unassembled WGS sequence"/>
</dbReference>
<keyword evidence="1" id="KW-0732">Signal</keyword>
<dbReference type="STRING" id="1004156.AYP45_09175"/>
<evidence type="ECO:0000256" key="1">
    <source>
        <dbReference type="SAM" id="SignalP"/>
    </source>
</evidence>
<sequence length="213" mass="24601">MKKFAVIHFILFISLSAVIQSTAHGYGYAKEEDPLIKVFKAVVFYGRQGDWEKVSHEVTTIGDRIADVSAIFNIDLMPEINHAIQKQDFQSLTKHMANLVFFAIREKFYYNIQEKLAIFVRSKVRLGLAEEYYLTLLAGNVRNYDVRHKTTLHENIYQRFVKARGTLGSMGFFGAGAMPPDIKKFETLTQEIENLLFRAFPYFKTDKDTPDKQ</sequence>